<dbReference type="NCBIfam" id="TIGR03357">
    <property type="entry name" value="VI_zyme"/>
    <property type="match status" value="1"/>
</dbReference>
<dbReference type="Pfam" id="PF04965">
    <property type="entry name" value="GPW_gp25"/>
    <property type="match status" value="1"/>
</dbReference>
<name>A0ABX2KG36_9PROT</name>
<evidence type="ECO:0000313" key="4">
    <source>
        <dbReference type="Proteomes" id="UP000605086"/>
    </source>
</evidence>
<proteinExistence type="predicted"/>
<sequence>MPWRKRLPPLSLRKGGASVATPRASGRRQGIERPVMTQSKAMNGGRTLLFERLIDFEPDNPSTDDPSMIVMSMPDLTASIQREIQRLLDSRTAGERRTDTGGTVMEYGLPDFGEIHPRSFTDRRRVETVVRHAILDFEPRLLRPRVVVTPGKGNGTLTVEISGEVAAGTVVEPLFFSVNLGAASPTPTAGLAAGTD</sequence>
<dbReference type="PANTHER" id="PTHR38595">
    <property type="entry name" value="CYTOPLASMIC PROTEIN-RELATED"/>
    <property type="match status" value="1"/>
</dbReference>
<keyword evidence="4" id="KW-1185">Reference proteome</keyword>
<dbReference type="Proteomes" id="UP000605086">
    <property type="component" value="Unassembled WGS sequence"/>
</dbReference>
<dbReference type="InterPro" id="IPR007048">
    <property type="entry name" value="IraD/Gp25-like"/>
</dbReference>
<evidence type="ECO:0000256" key="1">
    <source>
        <dbReference type="SAM" id="MobiDB-lite"/>
    </source>
</evidence>
<dbReference type="Gene3D" id="3.10.450.40">
    <property type="match status" value="1"/>
</dbReference>
<feature type="region of interest" description="Disordered" evidence="1">
    <location>
        <begin position="1"/>
        <end position="30"/>
    </location>
</feature>
<dbReference type="EMBL" id="WHOS01000027">
    <property type="protein sequence ID" value="NUB01497.1"/>
    <property type="molecule type" value="Genomic_DNA"/>
</dbReference>
<reference evidence="3 4" key="1">
    <citation type="submission" date="2019-10" db="EMBL/GenBank/DDBJ databases">
        <title>Genome sequence of Azospirillum melinis.</title>
        <authorList>
            <person name="Ambrosini A."/>
            <person name="Sant'Anna F.H."/>
            <person name="Cassan F.D."/>
            <person name="Souza E.M."/>
            <person name="Passaglia L.M.P."/>
        </authorList>
    </citation>
    <scope>NUCLEOTIDE SEQUENCE [LARGE SCALE GENOMIC DNA]</scope>
    <source>
        <strain evidence="3 4">TMCY0552</strain>
    </source>
</reference>
<accession>A0ABX2KG36</accession>
<comment type="caution">
    <text evidence="3">The sequence shown here is derived from an EMBL/GenBank/DDBJ whole genome shotgun (WGS) entry which is preliminary data.</text>
</comment>
<evidence type="ECO:0000313" key="3">
    <source>
        <dbReference type="EMBL" id="NUB01497.1"/>
    </source>
</evidence>
<protein>
    <submittedName>
        <fullName evidence="3">Type VI secretion system baseplate subunit TssE</fullName>
    </submittedName>
</protein>
<organism evidence="3 4">
    <name type="scientific">Azospirillum melinis</name>
    <dbReference type="NCBI Taxonomy" id="328839"/>
    <lineage>
        <taxon>Bacteria</taxon>
        <taxon>Pseudomonadati</taxon>
        <taxon>Pseudomonadota</taxon>
        <taxon>Alphaproteobacteria</taxon>
        <taxon>Rhodospirillales</taxon>
        <taxon>Azospirillaceae</taxon>
        <taxon>Azospirillum</taxon>
    </lineage>
</organism>
<dbReference type="InterPro" id="IPR053176">
    <property type="entry name" value="T6SS_TssE1-like"/>
</dbReference>
<dbReference type="InterPro" id="IPR017737">
    <property type="entry name" value="TssE1-like"/>
</dbReference>
<feature type="domain" description="IraD/Gp25-like" evidence="2">
    <location>
        <begin position="75"/>
        <end position="167"/>
    </location>
</feature>
<dbReference type="SUPFAM" id="SSF160719">
    <property type="entry name" value="gpW/gp25-like"/>
    <property type="match status" value="1"/>
</dbReference>
<gene>
    <name evidence="3" type="primary">tssE</name>
    <name evidence="3" type="ORF">GBZ48_19765</name>
</gene>
<evidence type="ECO:0000259" key="2">
    <source>
        <dbReference type="Pfam" id="PF04965"/>
    </source>
</evidence>
<dbReference type="PANTHER" id="PTHR38595:SF1">
    <property type="entry name" value="TYPE VI SECRETION SYSTEM COMPONENT TSSE1"/>
    <property type="match status" value="1"/>
</dbReference>